<evidence type="ECO:0000313" key="3">
    <source>
        <dbReference type="Proteomes" id="UP000299102"/>
    </source>
</evidence>
<dbReference type="InterPro" id="IPR015897">
    <property type="entry name" value="CHK_kinase-like"/>
</dbReference>
<reference evidence="2 3" key="1">
    <citation type="journal article" date="2019" name="Commun. Biol.">
        <title>The bagworm genome reveals a unique fibroin gene that provides high tensile strength.</title>
        <authorList>
            <person name="Kono N."/>
            <person name="Nakamura H."/>
            <person name="Ohtoshi R."/>
            <person name="Tomita M."/>
            <person name="Numata K."/>
            <person name="Arakawa K."/>
        </authorList>
    </citation>
    <scope>NUCLEOTIDE SEQUENCE [LARGE SCALE GENOMIC DNA]</scope>
</reference>
<comment type="caution">
    <text evidence="2">The sequence shown here is derived from an EMBL/GenBank/DDBJ whole genome shotgun (WGS) entry which is preliminary data.</text>
</comment>
<proteinExistence type="predicted"/>
<dbReference type="InterPro" id="IPR011009">
    <property type="entry name" value="Kinase-like_dom_sf"/>
</dbReference>
<sequence length="375" mass="43548">MGFEFEKAPDNADENLKRICAKFFENLGVEDGKVQEEVVGEKGDNYVAKVTRFILHCEAIETPVRMIVKIAPTDEILRNSMKIAQVFKNEALVYDKLLPKYKEFEDLVCFSEEDRLTSAVCYGVHLDAPHECIALEDLNENGFYLADRLKSLSDEELKLAINDLAKFHALGFVLKERDKTLFDQIKKQLTNTWAYNENDEMFKAFFDIIIRQVQLVLDEDEYNLRNGKPTEVVMLDYQLARISSPTVDLQYLIFNCTDSEARSVAYYDWLDFYYDNFSKHLAYHDLKSSHVYPRNKFDEDLKAYAEISLVSALCTANLLVRDREEVLDFKEGIDVTQIENEMQKMGLSSMKEATVERFKKRVRGVVKDFISYGYI</sequence>
<keyword evidence="3" id="KW-1185">Reference proteome</keyword>
<accession>A0A4C1YCW1</accession>
<dbReference type="OrthoDB" id="8250698at2759"/>
<evidence type="ECO:0000313" key="2">
    <source>
        <dbReference type="EMBL" id="GBP72870.1"/>
    </source>
</evidence>
<dbReference type="EMBL" id="BGZK01001158">
    <property type="protein sequence ID" value="GBP72870.1"/>
    <property type="molecule type" value="Genomic_DNA"/>
</dbReference>
<dbReference type="Proteomes" id="UP000299102">
    <property type="component" value="Unassembled WGS sequence"/>
</dbReference>
<dbReference type="AlphaFoldDB" id="A0A4C1YCW1"/>
<dbReference type="Pfam" id="PF02958">
    <property type="entry name" value="EcKL"/>
    <property type="match status" value="2"/>
</dbReference>
<protein>
    <recommendedName>
        <fullName evidence="1">CHK kinase-like domain-containing protein</fullName>
    </recommendedName>
</protein>
<dbReference type="PANTHER" id="PTHR11012">
    <property type="entry name" value="PROTEIN KINASE-LIKE DOMAIN-CONTAINING"/>
    <property type="match status" value="1"/>
</dbReference>
<gene>
    <name evidence="2" type="ORF">EVAR_48854_1</name>
</gene>
<dbReference type="SUPFAM" id="SSF56112">
    <property type="entry name" value="Protein kinase-like (PK-like)"/>
    <property type="match status" value="1"/>
</dbReference>
<dbReference type="InterPro" id="IPR004119">
    <property type="entry name" value="EcKL"/>
</dbReference>
<organism evidence="2 3">
    <name type="scientific">Eumeta variegata</name>
    <name type="common">Bagworm moth</name>
    <name type="synonym">Eumeta japonica</name>
    <dbReference type="NCBI Taxonomy" id="151549"/>
    <lineage>
        <taxon>Eukaryota</taxon>
        <taxon>Metazoa</taxon>
        <taxon>Ecdysozoa</taxon>
        <taxon>Arthropoda</taxon>
        <taxon>Hexapoda</taxon>
        <taxon>Insecta</taxon>
        <taxon>Pterygota</taxon>
        <taxon>Neoptera</taxon>
        <taxon>Endopterygota</taxon>
        <taxon>Lepidoptera</taxon>
        <taxon>Glossata</taxon>
        <taxon>Ditrysia</taxon>
        <taxon>Tineoidea</taxon>
        <taxon>Psychidae</taxon>
        <taxon>Oiketicinae</taxon>
        <taxon>Eumeta</taxon>
    </lineage>
</organism>
<dbReference type="SMART" id="SM00587">
    <property type="entry name" value="CHK"/>
    <property type="match status" value="1"/>
</dbReference>
<feature type="domain" description="CHK kinase-like" evidence="1">
    <location>
        <begin position="133"/>
        <end position="283"/>
    </location>
</feature>
<dbReference type="STRING" id="151549.A0A4C1YCW1"/>
<evidence type="ECO:0000259" key="1">
    <source>
        <dbReference type="SMART" id="SM00587"/>
    </source>
</evidence>
<name>A0A4C1YCW1_EUMVA</name>
<dbReference type="PANTHER" id="PTHR11012:SF30">
    <property type="entry name" value="PROTEIN KINASE-LIKE DOMAIN-CONTAINING"/>
    <property type="match status" value="1"/>
</dbReference>